<feature type="transmembrane region" description="Helical" evidence="11">
    <location>
        <begin position="284"/>
        <end position="307"/>
    </location>
</feature>
<sequence length="398" mass="41299">MSSSTPMVGQSFIHRVRSGELGFLPIVGALLVIWAVFGLLNHTFLSSDNLVNLTLQSAASGIIALGIVLTLMIGQIDLSVGAVSGLGSAVVSVTVMRAGLPLWLAIAAALVVGVMIGAAYGLLFTRLGLPSFVFTLAGLLVVLGIQLRVLGSTGTVNLPYESWLVRFCQQMFLSPWLSYLLVAVVVIGYAASLVVTRERRLRVDLPADRWASIALRVGVLTLVAVVATTYLNTNRGVPYMFALFLALVAGTDVVLRRTRWGRAVRAVGGNLESARRAGLPVRGVVVSVFVACSTFAVIGGVLSAGRLASAYQGTGGTDASLTAIAAAVIGGVSLYGGRGSAWSALLGILVLQSISNGLTLMNMGASATYTVTGIVLAVAVIIDELSRRARGARGASRA</sequence>
<protein>
    <recommendedName>
        <fullName evidence="10">Xylose transport system permease protein XylH</fullName>
    </recommendedName>
</protein>
<dbReference type="PANTHER" id="PTHR32196">
    <property type="entry name" value="ABC TRANSPORTER PERMEASE PROTEIN YPHD-RELATED-RELATED"/>
    <property type="match status" value="1"/>
</dbReference>
<reference evidence="12 13" key="1">
    <citation type="submission" date="2016-09" db="EMBL/GenBank/DDBJ databases">
        <authorList>
            <person name="Capua I."/>
            <person name="De Benedictis P."/>
            <person name="Joannis T."/>
            <person name="Lombin L.H."/>
            <person name="Cattoli G."/>
        </authorList>
    </citation>
    <scope>NUCLEOTIDE SEQUENCE [LARGE SCALE GENOMIC DNA]</scope>
    <source>
        <strain evidence="12 13">ISLP-3</strain>
    </source>
</reference>
<evidence type="ECO:0000256" key="9">
    <source>
        <dbReference type="ARBA" id="ARBA00035611"/>
    </source>
</evidence>
<evidence type="ECO:0000256" key="1">
    <source>
        <dbReference type="ARBA" id="ARBA00004651"/>
    </source>
</evidence>
<feature type="transmembrane region" description="Helical" evidence="11">
    <location>
        <begin position="53"/>
        <end position="71"/>
    </location>
</feature>
<feature type="transmembrane region" description="Helical" evidence="11">
    <location>
        <begin position="21"/>
        <end position="41"/>
    </location>
</feature>
<evidence type="ECO:0000256" key="10">
    <source>
        <dbReference type="ARBA" id="ARBA00035686"/>
    </source>
</evidence>
<keyword evidence="6 11" id="KW-0812">Transmembrane</keyword>
<evidence type="ECO:0000256" key="5">
    <source>
        <dbReference type="ARBA" id="ARBA00022597"/>
    </source>
</evidence>
<dbReference type="CDD" id="cd06579">
    <property type="entry name" value="TM_PBP1_transp_AraH_like"/>
    <property type="match status" value="1"/>
</dbReference>
<feature type="transmembrane region" description="Helical" evidence="11">
    <location>
        <begin position="367"/>
        <end position="385"/>
    </location>
</feature>
<evidence type="ECO:0000256" key="4">
    <source>
        <dbReference type="ARBA" id="ARBA00022519"/>
    </source>
</evidence>
<keyword evidence="2" id="KW-0813">Transport</keyword>
<keyword evidence="7 11" id="KW-1133">Transmembrane helix</keyword>
<accession>A0A1G6KWW9</accession>
<dbReference type="GO" id="GO:0022857">
    <property type="term" value="F:transmembrane transporter activity"/>
    <property type="evidence" value="ECO:0007669"/>
    <property type="project" value="InterPro"/>
</dbReference>
<evidence type="ECO:0000256" key="6">
    <source>
        <dbReference type="ARBA" id="ARBA00022692"/>
    </source>
</evidence>
<feature type="transmembrane region" description="Helical" evidence="11">
    <location>
        <begin position="131"/>
        <end position="151"/>
    </location>
</feature>
<keyword evidence="5" id="KW-0762">Sugar transport</keyword>
<evidence type="ECO:0000313" key="12">
    <source>
        <dbReference type="EMBL" id="SDC35474.1"/>
    </source>
</evidence>
<dbReference type="EMBL" id="FMYH01000002">
    <property type="protein sequence ID" value="SDC35474.1"/>
    <property type="molecule type" value="Genomic_DNA"/>
</dbReference>
<evidence type="ECO:0000256" key="7">
    <source>
        <dbReference type="ARBA" id="ARBA00022989"/>
    </source>
</evidence>
<feature type="transmembrane region" description="Helical" evidence="11">
    <location>
        <begin position="237"/>
        <end position="255"/>
    </location>
</feature>
<feature type="transmembrane region" description="Helical" evidence="11">
    <location>
        <begin position="102"/>
        <end position="124"/>
    </location>
</feature>
<keyword evidence="13" id="KW-1185">Reference proteome</keyword>
<dbReference type="Pfam" id="PF02653">
    <property type="entry name" value="BPD_transp_2"/>
    <property type="match status" value="1"/>
</dbReference>
<dbReference type="RefSeq" id="WP_093182633.1">
    <property type="nucleotide sequence ID" value="NZ_FMYH01000002.1"/>
</dbReference>
<feature type="transmembrane region" description="Helical" evidence="11">
    <location>
        <begin position="171"/>
        <end position="192"/>
    </location>
</feature>
<dbReference type="Proteomes" id="UP000199039">
    <property type="component" value="Unassembled WGS sequence"/>
</dbReference>
<dbReference type="OrthoDB" id="3468954at2"/>
<feature type="transmembrane region" description="Helical" evidence="11">
    <location>
        <begin position="344"/>
        <end position="361"/>
    </location>
</feature>
<dbReference type="AlphaFoldDB" id="A0A1G6KWW9"/>
<feature type="transmembrane region" description="Helical" evidence="11">
    <location>
        <begin position="319"/>
        <end position="337"/>
    </location>
</feature>
<dbReference type="GO" id="GO:0005886">
    <property type="term" value="C:plasma membrane"/>
    <property type="evidence" value="ECO:0007669"/>
    <property type="project" value="UniProtKB-SubCell"/>
</dbReference>
<dbReference type="PANTHER" id="PTHR32196:SF32">
    <property type="entry name" value="XYLOSE TRANSPORT SYSTEM PERMEASE PROTEIN XYLH"/>
    <property type="match status" value="1"/>
</dbReference>
<keyword evidence="3" id="KW-1003">Cell membrane</keyword>
<evidence type="ECO:0000256" key="11">
    <source>
        <dbReference type="SAM" id="Phobius"/>
    </source>
</evidence>
<organism evidence="12 13">
    <name type="scientific">Sanguibacter gelidistatuariae</name>
    <dbReference type="NCBI Taxonomy" id="1814289"/>
    <lineage>
        <taxon>Bacteria</taxon>
        <taxon>Bacillati</taxon>
        <taxon>Actinomycetota</taxon>
        <taxon>Actinomycetes</taxon>
        <taxon>Micrococcales</taxon>
        <taxon>Sanguibacteraceae</taxon>
        <taxon>Sanguibacter</taxon>
    </lineage>
</organism>
<keyword evidence="4" id="KW-0997">Cell inner membrane</keyword>
<proteinExistence type="predicted"/>
<name>A0A1G6KWW9_9MICO</name>
<dbReference type="InterPro" id="IPR001851">
    <property type="entry name" value="ABC_transp_permease"/>
</dbReference>
<evidence type="ECO:0000256" key="2">
    <source>
        <dbReference type="ARBA" id="ARBA00022448"/>
    </source>
</evidence>
<feature type="transmembrane region" description="Helical" evidence="11">
    <location>
        <begin position="78"/>
        <end position="96"/>
    </location>
</feature>
<comment type="function">
    <text evidence="9">Part of the binding-protein-dependent transport system for D-xylose. Probably responsible for the translocation of the substrate across the membrane.</text>
</comment>
<evidence type="ECO:0000256" key="3">
    <source>
        <dbReference type="ARBA" id="ARBA00022475"/>
    </source>
</evidence>
<keyword evidence="8 11" id="KW-0472">Membrane</keyword>
<feature type="transmembrane region" description="Helical" evidence="11">
    <location>
        <begin position="213"/>
        <end position="231"/>
    </location>
</feature>
<evidence type="ECO:0000313" key="13">
    <source>
        <dbReference type="Proteomes" id="UP000199039"/>
    </source>
</evidence>
<evidence type="ECO:0000256" key="8">
    <source>
        <dbReference type="ARBA" id="ARBA00023136"/>
    </source>
</evidence>
<comment type="subcellular location">
    <subcellularLocation>
        <location evidence="1">Cell membrane</location>
        <topology evidence="1">Multi-pass membrane protein</topology>
    </subcellularLocation>
</comment>
<gene>
    <name evidence="12" type="ORF">SAMN05216410_1704</name>
</gene>
<dbReference type="STRING" id="1814289.SAMN05216410_1704"/>